<dbReference type="Gene3D" id="1.20.1250.20">
    <property type="entry name" value="MFS general substrate transporter like domains"/>
    <property type="match status" value="2"/>
</dbReference>
<keyword evidence="5 7" id="KW-1133">Transmembrane helix</keyword>
<feature type="transmembrane region" description="Helical" evidence="7">
    <location>
        <begin position="26"/>
        <end position="44"/>
    </location>
</feature>
<evidence type="ECO:0000259" key="8">
    <source>
        <dbReference type="PROSITE" id="PS50850"/>
    </source>
</evidence>
<evidence type="ECO:0000313" key="11">
    <source>
        <dbReference type="Proteomes" id="UP000218731"/>
    </source>
</evidence>
<dbReference type="InterPro" id="IPR036259">
    <property type="entry name" value="MFS_trans_sf"/>
</dbReference>
<dbReference type="PANTHER" id="PTHR43791">
    <property type="entry name" value="PERMEASE-RELATED"/>
    <property type="match status" value="1"/>
</dbReference>
<dbReference type="Pfam" id="PF07690">
    <property type="entry name" value="MFS_1"/>
    <property type="match status" value="1"/>
</dbReference>
<keyword evidence="4" id="KW-0058">Aromatic hydrocarbons catabolism</keyword>
<dbReference type="PANTHER" id="PTHR43791:SF36">
    <property type="entry name" value="TRANSPORTER, PUTATIVE (AFU_ORTHOLOGUE AFUA_6G08340)-RELATED"/>
    <property type="match status" value="1"/>
</dbReference>
<evidence type="ECO:0000256" key="7">
    <source>
        <dbReference type="SAM" id="Phobius"/>
    </source>
</evidence>
<reference evidence="10 12" key="2">
    <citation type="submission" date="2020-09" db="EMBL/GenBank/DDBJ databases">
        <title>Co-existence of a novel multidrug-resistance efflux pump with carbapenem resistance gene blaVIM-2 in one megaplasmid in Pseudomonas putida.</title>
        <authorList>
            <person name="Peng K."/>
            <person name="Li R."/>
        </authorList>
    </citation>
    <scope>NUCLEOTIDE SEQUENCE [LARGE SCALE GENOMIC DNA]</scope>
    <source>
        <strain evidence="10 12">ZXPA-20</strain>
    </source>
</reference>
<evidence type="ECO:0000256" key="3">
    <source>
        <dbReference type="ARBA" id="ARBA00022692"/>
    </source>
</evidence>
<comment type="subcellular location">
    <subcellularLocation>
        <location evidence="1">Membrane</location>
        <topology evidence="1">Multi-pass membrane protein</topology>
    </subcellularLocation>
</comment>
<accession>A0A1L7NCL1</accession>
<name>A0A1L7NCL1_PSEPU</name>
<evidence type="ECO:0000256" key="6">
    <source>
        <dbReference type="ARBA" id="ARBA00023136"/>
    </source>
</evidence>
<keyword evidence="3 7" id="KW-0812">Transmembrane</keyword>
<dbReference type="Proteomes" id="UP000218731">
    <property type="component" value="Chromosome 1"/>
</dbReference>
<feature type="transmembrane region" description="Helical" evidence="7">
    <location>
        <begin position="348"/>
        <end position="369"/>
    </location>
</feature>
<feature type="transmembrane region" description="Helical" evidence="7">
    <location>
        <begin position="256"/>
        <end position="277"/>
    </location>
</feature>
<dbReference type="CDD" id="cd17319">
    <property type="entry name" value="MFS_ExuT_GudP_like"/>
    <property type="match status" value="1"/>
</dbReference>
<sequence>MVAMTGELARERNDSHINELLLYRRVAWRIMPLAIICFLFSYFDRINISFAKAQMQQELGLSDAAYGLAASMFFVGYVLFEVPSSLGLKRYGAPAWICRIMVSWGLATAALVFAYTQYTLYFLRFLIGVMEAGFGPAILFYLACWFPRKHLAKMNGLWFLAVPLAGAVGGPAAGFLLGTMDGVLGLAGWHWLFLMSGLPCVLLGLLVLWKLDRDIEAAKWLSREEKDLLAENLAQDKRAAKPILGSIWRVLLTREVAIMAFIYYVIKTASYGLNFWMPHLIKSSGVQDMLWVGVLSALPYAVACMGMVLLTRRSDRTGERKRYLVYCLLAAAIGYLLACLYADSSLAMMAALVLATAGTFIAIPIFWTIPQSTFSGLAIATGTAAINSVGQLSGIVAPVMVGKINDLTGSNSMGMLSIAPLILIACLVVMRYVRNPRT</sequence>
<feature type="transmembrane region" description="Helical" evidence="7">
    <location>
        <begin position="189"/>
        <end position="209"/>
    </location>
</feature>
<feature type="transmembrane region" description="Helical" evidence="7">
    <location>
        <begin position="121"/>
        <end position="144"/>
    </location>
</feature>
<evidence type="ECO:0000313" key="12">
    <source>
        <dbReference type="Proteomes" id="UP000516786"/>
    </source>
</evidence>
<dbReference type="EMBL" id="AP015029">
    <property type="protein sequence ID" value="BAW23195.1"/>
    <property type="molecule type" value="Genomic_DNA"/>
</dbReference>
<gene>
    <name evidence="10" type="ORF">ID616_13375</name>
    <name evidence="9" type="ORF">KF715C_ch26220</name>
</gene>
<evidence type="ECO:0000313" key="10">
    <source>
        <dbReference type="EMBL" id="QOD00615.1"/>
    </source>
</evidence>
<dbReference type="InterPro" id="IPR020846">
    <property type="entry name" value="MFS_dom"/>
</dbReference>
<evidence type="ECO:0000313" key="9">
    <source>
        <dbReference type="EMBL" id="BAW23195.1"/>
    </source>
</evidence>
<feature type="domain" description="Major facilitator superfamily (MFS) profile" evidence="8">
    <location>
        <begin position="30"/>
        <end position="437"/>
    </location>
</feature>
<organism evidence="9 11">
    <name type="scientific">Pseudomonas putida</name>
    <name type="common">Arthrobacter siderocapsulatus</name>
    <dbReference type="NCBI Taxonomy" id="303"/>
    <lineage>
        <taxon>Bacteria</taxon>
        <taxon>Pseudomonadati</taxon>
        <taxon>Pseudomonadota</taxon>
        <taxon>Gammaproteobacteria</taxon>
        <taxon>Pseudomonadales</taxon>
        <taxon>Pseudomonadaceae</taxon>
        <taxon>Pseudomonas</taxon>
    </lineage>
</organism>
<feature type="transmembrane region" description="Helical" evidence="7">
    <location>
        <begin position="289"/>
        <end position="311"/>
    </location>
</feature>
<dbReference type="EMBL" id="CP061723">
    <property type="protein sequence ID" value="QOD00615.1"/>
    <property type="molecule type" value="Genomic_DNA"/>
</dbReference>
<reference evidence="9 11" key="1">
    <citation type="submission" date="2015-11" db="EMBL/GenBank/DDBJ databases">
        <title>Complete genome sequencing of a biphenyl-degrading bacterium, Pseudomonas putida KF715 (=NBRC110667).</title>
        <authorList>
            <person name="Suenaga H."/>
            <person name="Fujihara N."/>
            <person name="Watanabe T."/>
            <person name="Hirose J."/>
            <person name="Kimura N."/>
            <person name="Yamazoe A."/>
            <person name="Hosoyama A."/>
            <person name="Shimodaira J."/>
            <person name="Furukawa K."/>
        </authorList>
    </citation>
    <scope>NUCLEOTIDE SEQUENCE [LARGE SCALE GENOMIC DNA]</scope>
    <source>
        <strain evidence="9 11">KF715</strain>
    </source>
</reference>
<protein>
    <submittedName>
        <fullName evidence="9">MFS transporter</fullName>
    </submittedName>
</protein>
<keyword evidence="6 7" id="KW-0472">Membrane</keyword>
<proteinExistence type="predicted"/>
<feature type="transmembrane region" description="Helical" evidence="7">
    <location>
        <begin position="323"/>
        <end position="342"/>
    </location>
</feature>
<dbReference type="InterPro" id="IPR011701">
    <property type="entry name" value="MFS"/>
</dbReference>
<evidence type="ECO:0000256" key="1">
    <source>
        <dbReference type="ARBA" id="ARBA00004141"/>
    </source>
</evidence>
<dbReference type="PROSITE" id="PS50850">
    <property type="entry name" value="MFS"/>
    <property type="match status" value="1"/>
</dbReference>
<keyword evidence="2" id="KW-0813">Transport</keyword>
<evidence type="ECO:0000256" key="5">
    <source>
        <dbReference type="ARBA" id="ARBA00022989"/>
    </source>
</evidence>
<dbReference type="AlphaFoldDB" id="A0A1L7NCL1"/>
<dbReference type="RefSeq" id="WP_016486761.1">
    <property type="nucleotide sequence ID" value="NZ_AP015029.1"/>
</dbReference>
<dbReference type="FunFam" id="1.20.1250.20:FF:000018">
    <property type="entry name" value="MFS transporter permease"/>
    <property type="match status" value="1"/>
</dbReference>
<evidence type="ECO:0000256" key="2">
    <source>
        <dbReference type="ARBA" id="ARBA00022448"/>
    </source>
</evidence>
<dbReference type="GO" id="GO:0005886">
    <property type="term" value="C:plasma membrane"/>
    <property type="evidence" value="ECO:0007669"/>
    <property type="project" value="TreeGrafter"/>
</dbReference>
<feature type="transmembrane region" description="Helical" evidence="7">
    <location>
        <begin position="156"/>
        <end position="177"/>
    </location>
</feature>
<dbReference type="SUPFAM" id="SSF103473">
    <property type="entry name" value="MFS general substrate transporter"/>
    <property type="match status" value="1"/>
</dbReference>
<feature type="transmembrane region" description="Helical" evidence="7">
    <location>
        <begin position="96"/>
        <end position="115"/>
    </location>
</feature>
<evidence type="ECO:0000256" key="4">
    <source>
        <dbReference type="ARBA" id="ARBA00022797"/>
    </source>
</evidence>
<dbReference type="GO" id="GO:0022857">
    <property type="term" value="F:transmembrane transporter activity"/>
    <property type="evidence" value="ECO:0007669"/>
    <property type="project" value="InterPro"/>
</dbReference>
<feature type="transmembrane region" description="Helical" evidence="7">
    <location>
        <begin position="64"/>
        <end position="84"/>
    </location>
</feature>
<feature type="transmembrane region" description="Helical" evidence="7">
    <location>
        <begin position="413"/>
        <end position="433"/>
    </location>
</feature>
<feature type="transmembrane region" description="Helical" evidence="7">
    <location>
        <begin position="376"/>
        <end position="401"/>
    </location>
</feature>
<dbReference type="Proteomes" id="UP000516786">
    <property type="component" value="Chromosome"/>
</dbReference>